<protein>
    <submittedName>
        <fullName evidence="2">Uncharacterized protein</fullName>
    </submittedName>
</protein>
<evidence type="ECO:0000256" key="1">
    <source>
        <dbReference type="SAM" id="MobiDB-lite"/>
    </source>
</evidence>
<sequence length="53" mass="6088">MGSHSKTTNRPDNGGHTDQRRPQRQPRPHRSTAATPINREPPTEQRRPHRSTP</sequence>
<evidence type="ECO:0000313" key="3">
    <source>
        <dbReference type="Proteomes" id="UP000325313"/>
    </source>
</evidence>
<dbReference type="EMBL" id="VDEP01000038">
    <property type="protein sequence ID" value="KAA1135613.1"/>
    <property type="molecule type" value="Genomic_DNA"/>
</dbReference>
<gene>
    <name evidence="2" type="ORF">PGTUg99_026091</name>
</gene>
<organism evidence="2 3">
    <name type="scientific">Puccinia graminis f. sp. tritici</name>
    <dbReference type="NCBI Taxonomy" id="56615"/>
    <lineage>
        <taxon>Eukaryota</taxon>
        <taxon>Fungi</taxon>
        <taxon>Dikarya</taxon>
        <taxon>Basidiomycota</taxon>
        <taxon>Pucciniomycotina</taxon>
        <taxon>Pucciniomycetes</taxon>
        <taxon>Pucciniales</taxon>
        <taxon>Pucciniaceae</taxon>
        <taxon>Puccinia</taxon>
    </lineage>
</organism>
<accession>A0A5B0SEH6</accession>
<comment type="caution">
    <text evidence="2">The sequence shown here is derived from an EMBL/GenBank/DDBJ whole genome shotgun (WGS) entry which is preliminary data.</text>
</comment>
<feature type="compositionally biased region" description="Polar residues" evidence="1">
    <location>
        <begin position="1"/>
        <end position="11"/>
    </location>
</feature>
<feature type="region of interest" description="Disordered" evidence="1">
    <location>
        <begin position="1"/>
        <end position="53"/>
    </location>
</feature>
<reference evidence="2 3" key="1">
    <citation type="submission" date="2019-05" db="EMBL/GenBank/DDBJ databases">
        <title>Emergence of the Ug99 lineage of the wheat stem rust pathogen through somatic hybridization.</title>
        <authorList>
            <person name="Li F."/>
            <person name="Upadhyaya N.M."/>
            <person name="Sperschneider J."/>
            <person name="Matny O."/>
            <person name="Nguyen-Phuc H."/>
            <person name="Mago R."/>
            <person name="Raley C."/>
            <person name="Miller M.E."/>
            <person name="Silverstein K.A.T."/>
            <person name="Henningsen E."/>
            <person name="Hirsch C.D."/>
            <person name="Visser B."/>
            <person name="Pretorius Z.A."/>
            <person name="Steffenson B.J."/>
            <person name="Schwessinger B."/>
            <person name="Dodds P.N."/>
            <person name="Figueroa M."/>
        </authorList>
    </citation>
    <scope>NUCLEOTIDE SEQUENCE [LARGE SCALE GENOMIC DNA]</scope>
    <source>
        <strain evidence="2 3">Ug99</strain>
    </source>
</reference>
<proteinExistence type="predicted"/>
<dbReference type="Proteomes" id="UP000325313">
    <property type="component" value="Unassembled WGS sequence"/>
</dbReference>
<dbReference type="AlphaFoldDB" id="A0A5B0SEH6"/>
<name>A0A5B0SEH6_PUCGR</name>
<evidence type="ECO:0000313" key="2">
    <source>
        <dbReference type="EMBL" id="KAA1135613.1"/>
    </source>
</evidence>